<accession>A0A174MVC6</accession>
<reference evidence="2 3" key="1">
    <citation type="submission" date="2015-09" db="EMBL/GenBank/DDBJ databases">
        <authorList>
            <consortium name="Pathogen Informatics"/>
        </authorList>
    </citation>
    <scope>NUCLEOTIDE SEQUENCE [LARGE SCALE GENOMIC DNA]</scope>
    <source>
        <strain evidence="2 3">2789STDY5834865</strain>
    </source>
</reference>
<evidence type="ECO:0000313" key="2">
    <source>
        <dbReference type="EMBL" id="CUP40263.1"/>
    </source>
</evidence>
<proteinExistence type="predicted"/>
<organism evidence="2 3">
    <name type="scientific">Enterocloster clostridioformis</name>
    <dbReference type="NCBI Taxonomy" id="1531"/>
    <lineage>
        <taxon>Bacteria</taxon>
        <taxon>Bacillati</taxon>
        <taxon>Bacillota</taxon>
        <taxon>Clostridia</taxon>
        <taxon>Lachnospirales</taxon>
        <taxon>Lachnospiraceae</taxon>
        <taxon>Enterocloster</taxon>
    </lineage>
</organism>
<evidence type="ECO:0000313" key="3">
    <source>
        <dbReference type="Proteomes" id="UP000095512"/>
    </source>
</evidence>
<feature type="domain" description="PilZ" evidence="1">
    <location>
        <begin position="101"/>
        <end position="201"/>
    </location>
</feature>
<gene>
    <name evidence="2" type="ORF">ERS852480_03253</name>
</gene>
<dbReference type="AlphaFoldDB" id="A0A174MVC6"/>
<protein>
    <submittedName>
        <fullName evidence="2">Type IV pilus assembly PilZ</fullName>
    </submittedName>
</protein>
<dbReference type="EMBL" id="CZAB01000032">
    <property type="protein sequence ID" value="CUP40263.1"/>
    <property type="molecule type" value="Genomic_DNA"/>
</dbReference>
<name>A0A174MVC6_9FIRM</name>
<dbReference type="GO" id="GO:0035438">
    <property type="term" value="F:cyclic-di-GMP binding"/>
    <property type="evidence" value="ECO:0007669"/>
    <property type="project" value="InterPro"/>
</dbReference>
<dbReference type="RefSeq" id="WP_057572256.1">
    <property type="nucleotide sequence ID" value="NZ_JAQDHE010000009.1"/>
</dbReference>
<sequence length="212" mass="24157">MEINERDAVLKNCSRCAVYNHKGKRLAEARVVHTNNKISLFFTEYGLSDGRFRTRVDFFDERRGMIITLSEVIIHRNPSFPEEAEPWAAECVILDVKQVVQRQKDIRVKIKIDIKFRKCSDGSAFFGTVRNLSAGGLYMTTKKPLLKGEKIAFSYNFRTLERPFELEVLRVGQAGGKGYGYGCRFVGLTDGGEAAIRGFVYKKQREKGSEKI</sequence>
<dbReference type="InterPro" id="IPR009875">
    <property type="entry name" value="PilZ_domain"/>
</dbReference>
<dbReference type="Gene3D" id="2.40.10.220">
    <property type="entry name" value="predicted glycosyltransferase like domains"/>
    <property type="match status" value="1"/>
</dbReference>
<dbReference type="Pfam" id="PF07238">
    <property type="entry name" value="PilZ"/>
    <property type="match status" value="1"/>
</dbReference>
<dbReference type="Proteomes" id="UP000095512">
    <property type="component" value="Unassembled WGS sequence"/>
</dbReference>
<evidence type="ECO:0000259" key="1">
    <source>
        <dbReference type="Pfam" id="PF07238"/>
    </source>
</evidence>